<evidence type="ECO:0000313" key="3">
    <source>
        <dbReference type="Proteomes" id="UP000196240"/>
    </source>
</evidence>
<gene>
    <name evidence="2" type="ORF">ACNJC6_00429</name>
</gene>
<dbReference type="Pfam" id="PF04233">
    <property type="entry name" value="Phage_Mu_F"/>
    <property type="match status" value="1"/>
</dbReference>
<dbReference type="AlphaFoldDB" id="A0A1R7Q983"/>
<dbReference type="InterPro" id="IPR006528">
    <property type="entry name" value="Phage_head_morphogenesis_dom"/>
</dbReference>
<sequence>MDDISLLEAIEFARSRKVLLPSDYYKLDVATRRYAATVSQLATIDQIQTVLDAVHKTLKEGGTFNDFQNLVEAGDIKLSKNHLDNIFRTNIQNAYAHGRWQHQQSNKEKRQYLMYWAIEDSRTRPGHLKLHRIIRHIDDAFWKTFYPPNGYRCRCGVRAITEKQALRYGITPDDQLPDVSIIDKGWNFNPGEYDRHALKILESRMIREIGNQPVYDLLQAQQLELQLDMQADDAIVKAMPNIQPDLFEDVVSKTVSKGVEVRPSDLVMTIGLSDSDNSLTDLVKTSALQKDQDSSIGKRILDKIQRAFNRVFAIAKNTKSKLTGNSIHGLDGLNLSPGNIIGVVTPTLFKTAQNAGKNITILDAKGVAIDLSKISGLDGALLAPDLNLEVVSIDDNGLVLKRTNEDATRYFVANQTVFSLG</sequence>
<accession>A0A1R7Q983</accession>
<dbReference type="RefSeq" id="WP_087010892.1">
    <property type="nucleotide sequence ID" value="NZ_FUUY01000001.1"/>
</dbReference>
<dbReference type="EMBL" id="FUUY01000001">
    <property type="protein sequence ID" value="SJX20831.1"/>
    <property type="molecule type" value="Genomic_DNA"/>
</dbReference>
<organism evidence="2 3">
    <name type="scientific">Acinetobacter johnsonii</name>
    <dbReference type="NCBI Taxonomy" id="40214"/>
    <lineage>
        <taxon>Bacteria</taxon>
        <taxon>Pseudomonadati</taxon>
        <taxon>Pseudomonadota</taxon>
        <taxon>Gammaproteobacteria</taxon>
        <taxon>Moraxellales</taxon>
        <taxon>Moraxellaceae</taxon>
        <taxon>Acinetobacter</taxon>
    </lineage>
</organism>
<name>A0A1R7Q983_ACIJO</name>
<evidence type="ECO:0000313" key="2">
    <source>
        <dbReference type="EMBL" id="SJX20831.1"/>
    </source>
</evidence>
<dbReference type="NCBIfam" id="TIGR01641">
    <property type="entry name" value="phageSPP1_gp7"/>
    <property type="match status" value="1"/>
</dbReference>
<evidence type="ECO:0000259" key="1">
    <source>
        <dbReference type="Pfam" id="PF04233"/>
    </source>
</evidence>
<protein>
    <submittedName>
        <fullName evidence="2">Phage Mu protein F like protein</fullName>
    </submittedName>
</protein>
<reference evidence="2 3" key="1">
    <citation type="submission" date="2017-02" db="EMBL/GenBank/DDBJ databases">
        <authorList>
            <person name="Peterson S.W."/>
        </authorList>
    </citation>
    <scope>NUCLEOTIDE SEQUENCE [LARGE SCALE GENOMIC DNA]</scope>
    <source>
        <strain evidence="2">C6</strain>
    </source>
</reference>
<dbReference type="Proteomes" id="UP000196240">
    <property type="component" value="Unassembled WGS sequence"/>
</dbReference>
<proteinExistence type="predicted"/>
<feature type="domain" description="Phage head morphogenesis" evidence="1">
    <location>
        <begin position="48"/>
        <end position="157"/>
    </location>
</feature>